<evidence type="ECO:0000313" key="2">
    <source>
        <dbReference type="EMBL" id="VXC09162.1"/>
    </source>
</evidence>
<comment type="caution">
    <text evidence="2">The sequence shown here is derived from an EMBL/GenBank/DDBJ whole genome shotgun (WGS) entry which is preliminary data.</text>
</comment>
<organism evidence="2 3">
    <name type="scientific">Pantoea brenneri</name>
    <dbReference type="NCBI Taxonomy" id="472694"/>
    <lineage>
        <taxon>Bacteria</taxon>
        <taxon>Pseudomonadati</taxon>
        <taxon>Pseudomonadota</taxon>
        <taxon>Gammaproteobacteria</taxon>
        <taxon>Enterobacterales</taxon>
        <taxon>Erwiniaceae</taxon>
        <taxon>Pantoea</taxon>
    </lineage>
</organism>
<evidence type="ECO:0000313" key="3">
    <source>
        <dbReference type="Proteomes" id="UP000433737"/>
    </source>
</evidence>
<reference evidence="2 3" key="1">
    <citation type="submission" date="2019-10" db="EMBL/GenBank/DDBJ databases">
        <authorList>
            <person name="Karimi E."/>
        </authorList>
    </citation>
    <scope>NUCLEOTIDE SEQUENCE [LARGE SCALE GENOMIC DNA]</scope>
    <source>
        <strain evidence="2">Pantoea sp. 111</strain>
    </source>
</reference>
<feature type="region of interest" description="Disordered" evidence="1">
    <location>
        <begin position="1"/>
        <end position="46"/>
    </location>
</feature>
<gene>
    <name evidence="2" type="ORF">PANT111_210106</name>
</gene>
<evidence type="ECO:0000256" key="1">
    <source>
        <dbReference type="SAM" id="MobiDB-lite"/>
    </source>
</evidence>
<feature type="compositionally biased region" description="Low complexity" evidence="1">
    <location>
        <begin position="10"/>
        <end position="20"/>
    </location>
</feature>
<dbReference type="Proteomes" id="UP000433737">
    <property type="component" value="Unassembled WGS sequence"/>
</dbReference>
<dbReference type="EMBL" id="CABWMH010000014">
    <property type="protein sequence ID" value="VXC09162.1"/>
    <property type="molecule type" value="Genomic_DNA"/>
</dbReference>
<protein>
    <submittedName>
        <fullName evidence="2">Uncharacterized protein</fullName>
    </submittedName>
</protein>
<proteinExistence type="predicted"/>
<sequence>MLVEDEKASEAAPSPAAESARFASHGKGSQSLKSPVTGDVSLIVLR</sequence>
<accession>A0AAX3J7W0</accession>
<name>A0AAX3J7W0_9GAMM</name>
<dbReference type="AlphaFoldDB" id="A0AAX3J7W0"/>